<dbReference type="Pfam" id="PF01431">
    <property type="entry name" value="Peptidase_M13"/>
    <property type="match status" value="1"/>
</dbReference>
<evidence type="ECO:0000259" key="9">
    <source>
        <dbReference type="Pfam" id="PF01431"/>
    </source>
</evidence>
<dbReference type="InterPro" id="IPR024079">
    <property type="entry name" value="MetalloPept_cat_dom_sf"/>
</dbReference>
<keyword evidence="3" id="KW-0645">Protease</keyword>
<organism evidence="11 12">
    <name type="scientific">Candidatus Avibacteroides avistercoris</name>
    <dbReference type="NCBI Taxonomy" id="2840690"/>
    <lineage>
        <taxon>Bacteria</taxon>
        <taxon>Pseudomonadati</taxon>
        <taxon>Bacteroidota</taxon>
        <taxon>Bacteroidia</taxon>
        <taxon>Bacteroidales</taxon>
        <taxon>Bacteroidaceae</taxon>
        <taxon>Bacteroidaceae incertae sedis</taxon>
        <taxon>Candidatus Avibacteroides</taxon>
    </lineage>
</organism>
<dbReference type="GO" id="GO:0016485">
    <property type="term" value="P:protein processing"/>
    <property type="evidence" value="ECO:0007669"/>
    <property type="project" value="TreeGrafter"/>
</dbReference>
<dbReference type="Gene3D" id="3.40.390.10">
    <property type="entry name" value="Collagenase (Catalytic Domain)"/>
    <property type="match status" value="1"/>
</dbReference>
<dbReference type="PANTHER" id="PTHR11733:SF167">
    <property type="entry name" value="FI17812P1-RELATED"/>
    <property type="match status" value="1"/>
</dbReference>
<keyword evidence="7" id="KW-0482">Metalloprotease</keyword>
<feature type="domain" description="Peptidase M13 N-terminal" evidence="10">
    <location>
        <begin position="45"/>
        <end position="423"/>
    </location>
</feature>
<evidence type="ECO:0000256" key="2">
    <source>
        <dbReference type="ARBA" id="ARBA00007357"/>
    </source>
</evidence>
<evidence type="ECO:0000256" key="5">
    <source>
        <dbReference type="ARBA" id="ARBA00022801"/>
    </source>
</evidence>
<dbReference type="PRINTS" id="PR00786">
    <property type="entry name" value="NEPRILYSIN"/>
</dbReference>
<dbReference type="SUPFAM" id="SSF55486">
    <property type="entry name" value="Metalloproteases ('zincins'), catalytic domain"/>
    <property type="match status" value="1"/>
</dbReference>
<evidence type="ECO:0000256" key="3">
    <source>
        <dbReference type="ARBA" id="ARBA00022670"/>
    </source>
</evidence>
<evidence type="ECO:0000256" key="7">
    <source>
        <dbReference type="ARBA" id="ARBA00023049"/>
    </source>
</evidence>
<evidence type="ECO:0000256" key="1">
    <source>
        <dbReference type="ARBA" id="ARBA00001947"/>
    </source>
</evidence>
<gene>
    <name evidence="11" type="ORF">IAA93_06745</name>
</gene>
<evidence type="ECO:0000313" key="12">
    <source>
        <dbReference type="Proteomes" id="UP000787625"/>
    </source>
</evidence>
<evidence type="ECO:0000256" key="4">
    <source>
        <dbReference type="ARBA" id="ARBA00022723"/>
    </source>
</evidence>
<keyword evidence="4" id="KW-0479">Metal-binding</keyword>
<dbReference type="AlphaFoldDB" id="A0A9D2UJ59"/>
<dbReference type="Proteomes" id="UP000787625">
    <property type="component" value="Unassembled WGS sequence"/>
</dbReference>
<feature type="domain" description="Peptidase M13 C-terminal" evidence="9">
    <location>
        <begin position="475"/>
        <end position="675"/>
    </location>
</feature>
<reference evidence="11" key="2">
    <citation type="submission" date="2021-04" db="EMBL/GenBank/DDBJ databases">
        <authorList>
            <person name="Gilroy R."/>
        </authorList>
    </citation>
    <scope>NUCLEOTIDE SEQUENCE</scope>
    <source>
        <strain evidence="11">MalCec1-1739</strain>
    </source>
</reference>
<evidence type="ECO:0000256" key="6">
    <source>
        <dbReference type="ARBA" id="ARBA00022833"/>
    </source>
</evidence>
<dbReference type="InterPro" id="IPR042089">
    <property type="entry name" value="Peptidase_M13_dom_2"/>
</dbReference>
<feature type="signal peptide" evidence="8">
    <location>
        <begin position="1"/>
        <end position="18"/>
    </location>
</feature>
<dbReference type="PANTHER" id="PTHR11733">
    <property type="entry name" value="ZINC METALLOPROTEASE FAMILY M13 NEPRILYSIN-RELATED"/>
    <property type="match status" value="1"/>
</dbReference>
<dbReference type="Gene3D" id="1.10.1380.10">
    <property type="entry name" value="Neutral endopeptidase , domain2"/>
    <property type="match status" value="1"/>
</dbReference>
<keyword evidence="8" id="KW-0732">Signal</keyword>
<proteinExistence type="inferred from homology"/>
<dbReference type="GO" id="GO:0005886">
    <property type="term" value="C:plasma membrane"/>
    <property type="evidence" value="ECO:0007669"/>
    <property type="project" value="TreeGrafter"/>
</dbReference>
<comment type="cofactor">
    <cofactor evidence="1">
        <name>Zn(2+)</name>
        <dbReference type="ChEBI" id="CHEBI:29105"/>
    </cofactor>
</comment>
<evidence type="ECO:0000256" key="8">
    <source>
        <dbReference type="SAM" id="SignalP"/>
    </source>
</evidence>
<dbReference type="GO" id="GO:0004222">
    <property type="term" value="F:metalloendopeptidase activity"/>
    <property type="evidence" value="ECO:0007669"/>
    <property type="project" value="InterPro"/>
</dbReference>
<name>A0A9D2UJ59_9BACT</name>
<keyword evidence="5" id="KW-0378">Hydrolase</keyword>
<comment type="similarity">
    <text evidence="2">Belongs to the peptidase M13 family.</text>
</comment>
<evidence type="ECO:0000313" key="11">
    <source>
        <dbReference type="EMBL" id="HJD53404.1"/>
    </source>
</evidence>
<feature type="chain" id="PRO_5039565508" evidence="8">
    <location>
        <begin position="19"/>
        <end position="679"/>
    </location>
</feature>
<dbReference type="Pfam" id="PF05649">
    <property type="entry name" value="Peptidase_M13_N"/>
    <property type="match status" value="1"/>
</dbReference>
<dbReference type="PROSITE" id="PS51885">
    <property type="entry name" value="NEPRILYSIN"/>
    <property type="match status" value="1"/>
</dbReference>
<dbReference type="InterPro" id="IPR018497">
    <property type="entry name" value="Peptidase_M13_C"/>
</dbReference>
<dbReference type="InterPro" id="IPR008753">
    <property type="entry name" value="Peptidase_M13_N"/>
</dbReference>
<dbReference type="GO" id="GO:0046872">
    <property type="term" value="F:metal ion binding"/>
    <property type="evidence" value="ECO:0007669"/>
    <property type="project" value="UniProtKB-KW"/>
</dbReference>
<reference evidence="11" key="1">
    <citation type="journal article" date="2021" name="PeerJ">
        <title>Extensive microbial diversity within the chicken gut microbiome revealed by metagenomics and culture.</title>
        <authorList>
            <person name="Gilroy R."/>
            <person name="Ravi A."/>
            <person name="Getino M."/>
            <person name="Pursley I."/>
            <person name="Horton D.L."/>
            <person name="Alikhan N.F."/>
            <person name="Baker D."/>
            <person name="Gharbi K."/>
            <person name="Hall N."/>
            <person name="Watson M."/>
            <person name="Adriaenssens E.M."/>
            <person name="Foster-Nyarko E."/>
            <person name="Jarju S."/>
            <person name="Secka A."/>
            <person name="Antonio M."/>
            <person name="Oren A."/>
            <person name="Chaudhuri R.R."/>
            <person name="La Ragione R."/>
            <person name="Hildebrand F."/>
            <person name="Pallen M.J."/>
        </authorList>
    </citation>
    <scope>NUCLEOTIDE SEQUENCE</scope>
    <source>
        <strain evidence="11">MalCec1-1739</strain>
    </source>
</reference>
<sequence>MKRKIYLPLVAAAFVSMASLNGCKQQQQLGAGIDPANMDTTVIAGNDFYHYACGGWIQAHPLTPEYSRFGSFEYLGEQNLKQIRELIEGIAASQNEPGSIEQKIGDLYKMAMDSTKRNNDKAEPIKADLARIASLDSKDLLPAYIGEMQRSGVSLFFQPYVGADEKDSRNNLFQIYQGGLSLGEKDYYTNQDEHSKEIRAKYLDYAKDMFKLSGNDDKAAKRKADAVLNIETKIAEGSKSATELRDPYSNYNKMSYADFKTRFAGFNWDNYTTALGIDSINEINVCQTKQIETVIGILGKSSLDDIKAYLEFKLLESASSYLSDDFYDTSFAFYGKVLSGREAPAERWKRSIRLVDGTLSDAVGQMYVKQYFPPEAKERMLTLVANLQTALGERIDQQTWMSDETKAKAHEKLNAFTVKIGYPDKWRDYSALDINQDSFWENMKRANQFEYDHMLSKANKPVDRTEWLMPAQMVNAYYNPTTNEICFPAAILQYPFFDMNADDAFNYGAIGVVIGHEMTHGFDDQGSLYDKDGNLNNWWTKEDSVRFHEKTRVMEEFFDSIEVLPGLHANGKLTLGENIADHGGIKVAYQAYKNATKDNPLPVLEGFTADQRFFIAYANLWAASIRDEQIRVATMTDPHALGEWRVNGALPQIDAWYEAFGITESDSMYIPKAERVDVW</sequence>
<dbReference type="CDD" id="cd08662">
    <property type="entry name" value="M13"/>
    <property type="match status" value="1"/>
</dbReference>
<comment type="caution">
    <text evidence="11">The sequence shown here is derived from an EMBL/GenBank/DDBJ whole genome shotgun (WGS) entry which is preliminary data.</text>
</comment>
<protein>
    <submittedName>
        <fullName evidence="11">M13 family metallopeptidase</fullName>
    </submittedName>
</protein>
<accession>A0A9D2UJ59</accession>
<dbReference type="InterPro" id="IPR000718">
    <property type="entry name" value="Peptidase_M13"/>
</dbReference>
<dbReference type="EMBL" id="DWUP01000158">
    <property type="protein sequence ID" value="HJD53404.1"/>
    <property type="molecule type" value="Genomic_DNA"/>
</dbReference>
<keyword evidence="6" id="KW-0862">Zinc</keyword>
<evidence type="ECO:0000259" key="10">
    <source>
        <dbReference type="Pfam" id="PF05649"/>
    </source>
</evidence>